<organism evidence="3">
    <name type="scientific">Candidatus Methanogaster sp. ANME-2c ERB4</name>
    <dbReference type="NCBI Taxonomy" id="2759911"/>
    <lineage>
        <taxon>Archaea</taxon>
        <taxon>Methanobacteriati</taxon>
        <taxon>Methanobacteriota</taxon>
        <taxon>Stenosarchaea group</taxon>
        <taxon>Methanomicrobia</taxon>
        <taxon>Methanosarcinales</taxon>
        <taxon>ANME-2 cluster</taxon>
        <taxon>Candidatus Methanogasteraceae</taxon>
        <taxon>Candidatus Methanogaster</taxon>
    </lineage>
</organism>
<gene>
    <name evidence="3" type="ORF">GNFHAPIE_00019</name>
    <name evidence="2" type="ORF">IKJKAPDM_00011</name>
</gene>
<dbReference type="AlphaFoldDB" id="A0A7G9YII0"/>
<evidence type="ECO:0000256" key="1">
    <source>
        <dbReference type="SAM" id="MobiDB-lite"/>
    </source>
</evidence>
<evidence type="ECO:0000313" key="2">
    <source>
        <dbReference type="EMBL" id="QNO45701.1"/>
    </source>
</evidence>
<sequence>MKCSDSNGFRGFQSLRPCALASSRSSDLTQSRERRKDEGVTPAISTHVRATAIDHRKRQNQEMFMKLYLFDRAWSLCTTRDYTDFHEISVLILCDLMIRTTT</sequence>
<protein>
    <submittedName>
        <fullName evidence="3">Uncharacterized protein</fullName>
    </submittedName>
</protein>
<accession>A0A7G9YII0</accession>
<dbReference type="EMBL" id="MT631276">
    <property type="protein sequence ID" value="QNO47814.1"/>
    <property type="molecule type" value="Genomic_DNA"/>
</dbReference>
<proteinExistence type="predicted"/>
<feature type="region of interest" description="Disordered" evidence="1">
    <location>
        <begin position="22"/>
        <end position="41"/>
    </location>
</feature>
<feature type="compositionally biased region" description="Basic and acidic residues" evidence="1">
    <location>
        <begin position="30"/>
        <end position="39"/>
    </location>
</feature>
<name>A0A7G9YII0_9EURY</name>
<dbReference type="EMBL" id="MT631145">
    <property type="protein sequence ID" value="QNO45701.1"/>
    <property type="molecule type" value="Genomic_DNA"/>
</dbReference>
<evidence type="ECO:0000313" key="3">
    <source>
        <dbReference type="EMBL" id="QNO47814.1"/>
    </source>
</evidence>
<reference evidence="3" key="1">
    <citation type="submission" date="2020-06" db="EMBL/GenBank/DDBJ databases">
        <title>Unique genomic features of the anaerobic methanotrophic archaea.</title>
        <authorList>
            <person name="Chadwick G.L."/>
            <person name="Skennerton C.T."/>
            <person name="Laso-Perez R."/>
            <person name="Leu A.O."/>
            <person name="Speth D.R."/>
            <person name="Yu H."/>
            <person name="Morgan-Lang C."/>
            <person name="Hatzenpichler R."/>
            <person name="Goudeau D."/>
            <person name="Malmstrom R."/>
            <person name="Brazelton W.J."/>
            <person name="Woyke T."/>
            <person name="Hallam S.J."/>
            <person name="Tyson G.W."/>
            <person name="Wegener G."/>
            <person name="Boetius A."/>
            <person name="Orphan V."/>
        </authorList>
    </citation>
    <scope>NUCLEOTIDE SEQUENCE</scope>
</reference>